<reference evidence="2" key="1">
    <citation type="submission" date="2021-05" db="EMBL/GenBank/DDBJ databases">
        <authorList>
            <person name="Alioto T."/>
            <person name="Alioto T."/>
            <person name="Gomez Garrido J."/>
        </authorList>
    </citation>
    <scope>NUCLEOTIDE SEQUENCE</scope>
</reference>
<dbReference type="EMBL" id="HBUE01275384">
    <property type="protein sequence ID" value="CAG6566061.1"/>
    <property type="molecule type" value="Transcribed_RNA"/>
</dbReference>
<accession>A0A8D8GLJ4</accession>
<evidence type="ECO:0000256" key="1">
    <source>
        <dbReference type="SAM" id="MobiDB-lite"/>
    </source>
</evidence>
<feature type="compositionally biased region" description="Low complexity" evidence="1">
    <location>
        <begin position="24"/>
        <end position="34"/>
    </location>
</feature>
<proteinExistence type="predicted"/>
<feature type="region of interest" description="Disordered" evidence="1">
    <location>
        <begin position="1"/>
        <end position="43"/>
    </location>
</feature>
<protein>
    <submittedName>
        <fullName evidence="2">(northern house mosquito) hypothetical protein</fullName>
    </submittedName>
</protein>
<organism evidence="2">
    <name type="scientific">Culex pipiens</name>
    <name type="common">House mosquito</name>
    <dbReference type="NCBI Taxonomy" id="7175"/>
    <lineage>
        <taxon>Eukaryota</taxon>
        <taxon>Metazoa</taxon>
        <taxon>Ecdysozoa</taxon>
        <taxon>Arthropoda</taxon>
        <taxon>Hexapoda</taxon>
        <taxon>Insecta</taxon>
        <taxon>Pterygota</taxon>
        <taxon>Neoptera</taxon>
        <taxon>Endopterygota</taxon>
        <taxon>Diptera</taxon>
        <taxon>Nematocera</taxon>
        <taxon>Culicoidea</taxon>
        <taxon>Culicidae</taxon>
        <taxon>Culicinae</taxon>
        <taxon>Culicini</taxon>
        <taxon>Culex</taxon>
        <taxon>Culex</taxon>
    </lineage>
</organism>
<name>A0A8D8GLJ4_CULPI</name>
<dbReference type="EMBL" id="HBUE01169990">
    <property type="protein sequence ID" value="CAG6514572.1"/>
    <property type="molecule type" value="Transcribed_RNA"/>
</dbReference>
<sequence length="132" mass="14902">MTHVRRVGTATRTAPSAYRRDVPSRASNRAPASSSRRRAPTEKAPFPGPFAFWLMVCACSCCASSFCCTRTGCHRVDVFRSCFWRRSSEMGLARHRFPQRDWHSDHCLIPLPAGPPFGWIAEIGSELARFDR</sequence>
<evidence type="ECO:0000313" key="2">
    <source>
        <dbReference type="EMBL" id="CAG6514572.1"/>
    </source>
</evidence>
<dbReference type="AlphaFoldDB" id="A0A8D8GLJ4"/>